<dbReference type="GO" id="GO:0016989">
    <property type="term" value="F:sigma factor antagonist activity"/>
    <property type="evidence" value="ECO:0007669"/>
    <property type="project" value="TreeGrafter"/>
</dbReference>
<dbReference type="RefSeq" id="WP_146780911.1">
    <property type="nucleotide sequence ID" value="NZ_CP042434.1"/>
</dbReference>
<keyword evidence="1" id="KW-0812">Transmembrane</keyword>
<keyword evidence="1" id="KW-0472">Membrane</keyword>
<dbReference type="KEGG" id="agi:FSB73_07475"/>
<dbReference type="PANTHER" id="PTHR30273">
    <property type="entry name" value="PERIPLASMIC SIGNAL SENSOR AND SIGMA FACTOR ACTIVATOR FECR-RELATED"/>
    <property type="match status" value="1"/>
</dbReference>
<evidence type="ECO:0000259" key="2">
    <source>
        <dbReference type="Pfam" id="PF04773"/>
    </source>
</evidence>
<dbReference type="Gene3D" id="3.55.50.30">
    <property type="match status" value="1"/>
</dbReference>
<gene>
    <name evidence="4" type="ORF">FSB73_07475</name>
</gene>
<dbReference type="InterPro" id="IPR012373">
    <property type="entry name" value="Ferrdict_sens_TM"/>
</dbReference>
<dbReference type="FunFam" id="2.60.120.1440:FF:000001">
    <property type="entry name" value="Putative anti-sigma factor"/>
    <property type="match status" value="1"/>
</dbReference>
<evidence type="ECO:0000256" key="1">
    <source>
        <dbReference type="SAM" id="Phobius"/>
    </source>
</evidence>
<protein>
    <submittedName>
        <fullName evidence="4">FecR family protein</fullName>
    </submittedName>
</protein>
<dbReference type="PANTHER" id="PTHR30273:SF2">
    <property type="entry name" value="PROTEIN FECR"/>
    <property type="match status" value="1"/>
</dbReference>
<dbReference type="AlphaFoldDB" id="A0A5B8VK17"/>
<keyword evidence="5" id="KW-1185">Reference proteome</keyword>
<name>A0A5B8VK17_9BACT</name>
<dbReference type="Pfam" id="PF16344">
    <property type="entry name" value="FecR_C"/>
    <property type="match status" value="1"/>
</dbReference>
<reference evidence="4 5" key="1">
    <citation type="journal article" date="2017" name="Int. J. Syst. Evol. Microbiol.">
        <title>Arachidicoccus ginsenosidivorans sp. nov., with ginsenoside-converting activity isolated from ginseng cultivating soil.</title>
        <authorList>
            <person name="Siddiqi M.Z."/>
            <person name="Aslam Z."/>
            <person name="Im W.T."/>
        </authorList>
    </citation>
    <scope>NUCLEOTIDE SEQUENCE [LARGE SCALE GENOMIC DNA]</scope>
    <source>
        <strain evidence="4 5">Gsoil 809</strain>
    </source>
</reference>
<proteinExistence type="predicted"/>
<dbReference type="EMBL" id="CP042434">
    <property type="protein sequence ID" value="QEC71533.1"/>
    <property type="molecule type" value="Genomic_DNA"/>
</dbReference>
<feature type="domain" description="Protein FecR C-terminal" evidence="3">
    <location>
        <begin position="332"/>
        <end position="399"/>
    </location>
</feature>
<organism evidence="4 5">
    <name type="scientific">Arachidicoccus ginsenosidivorans</name>
    <dbReference type="NCBI Taxonomy" id="496057"/>
    <lineage>
        <taxon>Bacteria</taxon>
        <taxon>Pseudomonadati</taxon>
        <taxon>Bacteroidota</taxon>
        <taxon>Chitinophagia</taxon>
        <taxon>Chitinophagales</taxon>
        <taxon>Chitinophagaceae</taxon>
        <taxon>Arachidicoccus</taxon>
    </lineage>
</organism>
<evidence type="ECO:0000259" key="3">
    <source>
        <dbReference type="Pfam" id="PF16344"/>
    </source>
</evidence>
<feature type="domain" description="FecR protein" evidence="2">
    <location>
        <begin position="148"/>
        <end position="240"/>
    </location>
</feature>
<dbReference type="Proteomes" id="UP000321291">
    <property type="component" value="Chromosome"/>
</dbReference>
<dbReference type="InterPro" id="IPR006860">
    <property type="entry name" value="FecR"/>
</dbReference>
<dbReference type="OrthoDB" id="1523735at2"/>
<feature type="transmembrane region" description="Helical" evidence="1">
    <location>
        <begin position="112"/>
        <end position="130"/>
    </location>
</feature>
<evidence type="ECO:0000313" key="5">
    <source>
        <dbReference type="Proteomes" id="UP000321291"/>
    </source>
</evidence>
<dbReference type="InterPro" id="IPR032508">
    <property type="entry name" value="FecR_C"/>
</dbReference>
<dbReference type="Gene3D" id="2.60.120.1440">
    <property type="match status" value="1"/>
</dbReference>
<evidence type="ECO:0000313" key="4">
    <source>
        <dbReference type="EMBL" id="QEC71533.1"/>
    </source>
</evidence>
<keyword evidence="1" id="KW-1133">Transmembrane helix</keyword>
<accession>A0A5B8VK17</accession>
<sequence length="400" mass="45596">MMDNDKTVRLWTLLSKQEHGELSNEEAPELESLQADPLNQEALATYAMLKDYWKKLALEKGPDSAAYWQNQLIRLQAVGEQAKEQSMPNQTTESLYDPEIAIRPKWYLRKGAWLSAAAVALLAICLSLFFKHQNNPGNDNEQIVVIVHNGDQKQISLPDGSKVWLNSGSQLTYNKYFTNAPVKEITLKGEAFFDIRHDPNRTFIIHTEYLDIKDLGTQFNVKAYEDEDKMETSLLNGSVEVYLKNHPEKMIRLKPNEKVVFDTKILKQGKFSTSADAGDLKQKGLRLDSIENRIGGPGALAATGFYIAPLKPKIKSKGDSIVLETAWMQHQLAFSAETFNELAKNMDRWYDVQINITNPEVGNYIFSGIFKEENIQEALSELQMIQPFQFEIRGRQVRIY</sequence>
<dbReference type="Pfam" id="PF04773">
    <property type="entry name" value="FecR"/>
    <property type="match status" value="1"/>
</dbReference>